<name>A0A7J8BLD2_MOLMO</name>
<evidence type="ECO:0000313" key="1">
    <source>
        <dbReference type="EMBL" id="KAF6399309.1"/>
    </source>
</evidence>
<dbReference type="AlphaFoldDB" id="A0A7J8BLD2"/>
<accession>A0A7J8BLD2</accession>
<organism evidence="1 2">
    <name type="scientific">Molossus molossus</name>
    <name type="common">Pallas' mastiff bat</name>
    <name type="synonym">Vespertilio molossus</name>
    <dbReference type="NCBI Taxonomy" id="27622"/>
    <lineage>
        <taxon>Eukaryota</taxon>
        <taxon>Metazoa</taxon>
        <taxon>Chordata</taxon>
        <taxon>Craniata</taxon>
        <taxon>Vertebrata</taxon>
        <taxon>Euteleostomi</taxon>
        <taxon>Mammalia</taxon>
        <taxon>Eutheria</taxon>
        <taxon>Laurasiatheria</taxon>
        <taxon>Chiroptera</taxon>
        <taxon>Yangochiroptera</taxon>
        <taxon>Molossidae</taxon>
        <taxon>Molossus</taxon>
    </lineage>
</organism>
<proteinExistence type="predicted"/>
<dbReference type="EMBL" id="JACASF010000024">
    <property type="protein sequence ID" value="KAF6399309.1"/>
    <property type="molecule type" value="Genomic_DNA"/>
</dbReference>
<sequence length="127" mass="13694">MGGAGSPGRSVSLGVHPACGLHSKVGVPSSATRRQPSFPSMRRCAGVLVEVFLGVHPACGSLRKVERPCKVTVNQEDTTFLFVDDRRCAEVLVEVFLGVHPACGSLRKVKLHCTVLFRPRKEDISVL</sequence>
<dbReference type="Proteomes" id="UP000550707">
    <property type="component" value="Unassembled WGS sequence"/>
</dbReference>
<comment type="caution">
    <text evidence="1">The sequence shown here is derived from an EMBL/GenBank/DDBJ whole genome shotgun (WGS) entry which is preliminary data.</text>
</comment>
<dbReference type="InParanoid" id="A0A7J8BLD2"/>
<evidence type="ECO:0000313" key="2">
    <source>
        <dbReference type="Proteomes" id="UP000550707"/>
    </source>
</evidence>
<protein>
    <submittedName>
        <fullName evidence="1">Uncharacterized protein</fullName>
    </submittedName>
</protein>
<gene>
    <name evidence="1" type="ORF">HJG59_010181</name>
</gene>
<keyword evidence="2" id="KW-1185">Reference proteome</keyword>
<reference evidence="1 2" key="1">
    <citation type="journal article" date="2020" name="Nature">
        <title>Six reference-quality genomes reveal evolution of bat adaptations.</title>
        <authorList>
            <person name="Jebb D."/>
            <person name="Huang Z."/>
            <person name="Pippel M."/>
            <person name="Hughes G.M."/>
            <person name="Lavrichenko K."/>
            <person name="Devanna P."/>
            <person name="Winkler S."/>
            <person name="Jermiin L.S."/>
            <person name="Skirmuntt E.C."/>
            <person name="Katzourakis A."/>
            <person name="Burkitt-Gray L."/>
            <person name="Ray D.A."/>
            <person name="Sullivan K.A.M."/>
            <person name="Roscito J.G."/>
            <person name="Kirilenko B.M."/>
            <person name="Davalos L.M."/>
            <person name="Corthals A.P."/>
            <person name="Power M.L."/>
            <person name="Jones G."/>
            <person name="Ransome R.D."/>
            <person name="Dechmann D.K.N."/>
            <person name="Locatelli A.G."/>
            <person name="Puechmaille S.J."/>
            <person name="Fedrigo O."/>
            <person name="Jarvis E.D."/>
            <person name="Hiller M."/>
            <person name="Vernes S.C."/>
            <person name="Myers E.W."/>
            <person name="Teeling E.C."/>
        </authorList>
    </citation>
    <scope>NUCLEOTIDE SEQUENCE [LARGE SCALE GENOMIC DNA]</scope>
    <source>
        <strain evidence="1">MMolMol1</strain>
        <tissue evidence="1">Muscle</tissue>
    </source>
</reference>